<protein>
    <submittedName>
        <fullName evidence="1">Uncharacterized protein</fullName>
    </submittedName>
</protein>
<evidence type="ECO:0000313" key="1">
    <source>
        <dbReference type="EMBL" id="ADI17534.1"/>
    </source>
</evidence>
<accession>E0XSZ3</accession>
<organism evidence="1">
    <name type="scientific">uncultured alpha proteobacterium HF0130_06E21</name>
    <dbReference type="NCBI Taxonomy" id="710808"/>
    <lineage>
        <taxon>Bacteria</taxon>
        <taxon>Pseudomonadati</taxon>
        <taxon>Pseudomonadota</taxon>
        <taxon>Alphaproteobacteria</taxon>
        <taxon>environmental samples</taxon>
    </lineage>
</organism>
<proteinExistence type="predicted"/>
<reference evidence="1" key="1">
    <citation type="journal article" date="2011" name="Environ. Microbiol.">
        <title>Time-series analyses of Monterey Bay coastal microbial picoplankton using a 'genome proxy' microarray.</title>
        <authorList>
            <person name="Rich V.I."/>
            <person name="Pham V.D."/>
            <person name="Eppley J."/>
            <person name="Shi Y."/>
            <person name="DeLong E.F."/>
        </authorList>
    </citation>
    <scope>NUCLEOTIDE SEQUENCE</scope>
</reference>
<name>E0XSZ3_9PROT</name>
<dbReference type="AlphaFoldDB" id="E0XSZ3"/>
<dbReference type="PROSITE" id="PS51257">
    <property type="entry name" value="PROKAR_LIPOPROTEIN"/>
    <property type="match status" value="1"/>
</dbReference>
<sequence length="64" mass="6962">MRYVLDPSLTSEAQNVAYSASCLPLSHGVISCLFAPQQRALAMLDGVRLGCFSVAHFDADRFIT</sequence>
<dbReference type="EMBL" id="GU474868">
    <property type="protein sequence ID" value="ADI17534.1"/>
    <property type="molecule type" value="Genomic_DNA"/>
</dbReference>